<evidence type="ECO:0000313" key="3">
    <source>
        <dbReference type="EMBL" id="OLP78538.1"/>
    </source>
</evidence>
<gene>
    <name evidence="3" type="ORF">AK812_SmicGene41282</name>
</gene>
<keyword evidence="2" id="KW-1133">Transmembrane helix</keyword>
<dbReference type="Proteomes" id="UP000186817">
    <property type="component" value="Unassembled WGS sequence"/>
</dbReference>
<dbReference type="PANTHER" id="PTHR11439">
    <property type="entry name" value="GAG-POL-RELATED RETROTRANSPOSON"/>
    <property type="match status" value="1"/>
</dbReference>
<name>A0A1Q9C6I7_SYMMI</name>
<feature type="region of interest" description="Disordered" evidence="1">
    <location>
        <begin position="206"/>
        <end position="234"/>
    </location>
</feature>
<proteinExistence type="predicted"/>
<feature type="region of interest" description="Disordered" evidence="1">
    <location>
        <begin position="562"/>
        <end position="587"/>
    </location>
</feature>
<evidence type="ECO:0000313" key="4">
    <source>
        <dbReference type="Proteomes" id="UP000186817"/>
    </source>
</evidence>
<evidence type="ECO:0000256" key="1">
    <source>
        <dbReference type="SAM" id="MobiDB-lite"/>
    </source>
</evidence>
<feature type="compositionally biased region" description="Basic and acidic residues" evidence="1">
    <location>
        <begin position="861"/>
        <end position="874"/>
    </location>
</feature>
<protein>
    <submittedName>
        <fullName evidence="3">Putative mitochondrial protein</fullName>
    </submittedName>
</protein>
<dbReference type="PROSITE" id="PS50800">
    <property type="entry name" value="SAP"/>
    <property type="match status" value="1"/>
</dbReference>
<evidence type="ECO:0000256" key="2">
    <source>
        <dbReference type="SAM" id="Phobius"/>
    </source>
</evidence>
<dbReference type="InterPro" id="IPR003034">
    <property type="entry name" value="SAP_dom"/>
</dbReference>
<keyword evidence="4" id="KW-1185">Reference proteome</keyword>
<organism evidence="3 4">
    <name type="scientific">Symbiodinium microadriaticum</name>
    <name type="common">Dinoflagellate</name>
    <name type="synonym">Zooxanthella microadriatica</name>
    <dbReference type="NCBI Taxonomy" id="2951"/>
    <lineage>
        <taxon>Eukaryota</taxon>
        <taxon>Sar</taxon>
        <taxon>Alveolata</taxon>
        <taxon>Dinophyceae</taxon>
        <taxon>Suessiales</taxon>
        <taxon>Symbiodiniaceae</taxon>
        <taxon>Symbiodinium</taxon>
    </lineage>
</organism>
<dbReference type="CDD" id="cd09272">
    <property type="entry name" value="RNase_HI_RT_Ty1"/>
    <property type="match status" value="1"/>
</dbReference>
<keyword evidence="2" id="KW-0472">Membrane</keyword>
<feature type="region of interest" description="Disordered" evidence="1">
    <location>
        <begin position="1177"/>
        <end position="1198"/>
    </location>
</feature>
<sequence>MAQDAATANGPTASSVPTVGGLIDTKAYGKPKSFDGKEEQWSTWSFVARSYFTLLSPDFASLIELAENQPSGTMRMHVLSEPAQVHARTLYHILAQSVDGKALSVMMNVERQNGFEAWKALVDTYQPDLGGRHTSMLIGIISPSWEAVTEGDFLEALENWEVKKFIRDWLQSGVSYSSTGEVAAQGTAHQGAAPMDVGAIGYDKKGAGKDKGKKGGKDCGKKGAGKDQDKKGGAATTRFEGECGFCHKWGHRRRDCWARQQKGKGAGKGKPGGGGKTTAAVEGQSGSSMAAAITYDLDGWEADSQESYTEAGAALGWVMAVEEGTATQGWQGSATTHQMLYDSGSDENVCPYDLVTDEFDEPSKVTLRNMSGGTLSQGVQRRLAFGVVTAEGKEITLEGVFQASKACIKLVVSAGKLLKAGFRSELLPGGGFIWHPDGQRFPMYIKGNATYFEVRNVRAVPAKGSDPTSPSRTMLAAPVEEQQPAGRGDDQEAWEQAGQDEPAEQEPAEDLVQIGGDVNFERRGRSTLTPFSKVSQLRARLKELGKPQHGVKAELWKRVEKAEREHQKSVKEQQAREPSPEERAQNELRHLPPQPWCEHCIKGRAVDTAHKQVLLELKAVNPRVEVDYSFIKVNGTACSEDEAVEVILSAWDEATGMGTAMSLPSKNYDTAYMCRWLGDFVASIGHTKVVIRTDGEQAVKAIAKRLQDTLGQVLVSVHGWGWGFPEDPQTDVLTHRYDLESRYATRVLTTHNAWPWMVRWAAFLRSRFGAKANGRTAYQDAFETSYVSEILPFGETAINQQGILLGKSVSTNELPLSGRADKELFGKFVGLPCGGGEAKAAGEEEEQPKEISSTPGGLEIPRPRRDRDQARAEQMDQEDAEIARSASSWLRPMQGPMDGGTRMEVTAEEAEASAQKREPEAAATERLKIGGVVAATLYRHSEAMEHYEEYDAAWEAAEGYEEDGAEVIHDQGDPAEEIAVEGKGEELKKMDKYATYEPRPAAEAKGKKILDSTWVVTVRPDGRIKCRYCLRDLQSKSTRDDVFAVASSEATARVIDTIGVKKGYVFFTMDAENAFWQVPIDEVFPPMDVVWKLLKEWYGRRIAGQKFVDWAAVQGMEEGFERSSIAPWFFHHRANDISIEEKMAKRIVMKFQLHEPGATYDLRGMLDILGMQTANAAPTPEVPGKIDDPGQPLDADKEMKEPTTTGMEMLRRYFKGTADYGIWLPRAGHTDYLDGFSDTDWASCKRTRKSCAGGVFLVGGCLIGSYSRGLAMICLSSGEAEFNGGVIATAEGIFYKEILAFFKIPVELRMWLDSAAARGVFQREGVGRIRHLEAKSLWVQAGLKEKKFSLHSVNTEVPEVAQDAGGYRRRPQRMTPKQWKARAIVAAMACTQGAAATKVTEWMPRDVAATRATDKGGIMMLLVTVFCCVAASLYLFFCRSRATHRTPRTTSTQTDNNPRLTECYRRADVEHAYITRHGQRAHFRAECPHIVGRQRRDYEVCDTCRMHLTSMLAETR</sequence>
<feature type="region of interest" description="Disordered" evidence="1">
    <location>
        <begin position="462"/>
        <end position="507"/>
    </location>
</feature>
<comment type="caution">
    <text evidence="3">The sequence shown here is derived from an EMBL/GenBank/DDBJ whole genome shotgun (WGS) entry which is preliminary data.</text>
</comment>
<dbReference type="OrthoDB" id="414945at2759"/>
<feature type="transmembrane region" description="Helical" evidence="2">
    <location>
        <begin position="1418"/>
        <end position="1438"/>
    </location>
</feature>
<reference evidence="3 4" key="1">
    <citation type="submission" date="2016-02" db="EMBL/GenBank/DDBJ databases">
        <title>Genome analysis of coral dinoflagellate symbionts highlights evolutionary adaptations to a symbiotic lifestyle.</title>
        <authorList>
            <person name="Aranda M."/>
            <person name="Li Y."/>
            <person name="Liew Y.J."/>
            <person name="Baumgarten S."/>
            <person name="Simakov O."/>
            <person name="Wilson M."/>
            <person name="Piel J."/>
            <person name="Ashoor H."/>
            <person name="Bougouffa S."/>
            <person name="Bajic V.B."/>
            <person name="Ryu T."/>
            <person name="Ravasi T."/>
            <person name="Bayer T."/>
            <person name="Micklem G."/>
            <person name="Kim H."/>
            <person name="Bhak J."/>
            <person name="Lajeunesse T.C."/>
            <person name="Voolstra C.R."/>
        </authorList>
    </citation>
    <scope>NUCLEOTIDE SEQUENCE [LARGE SCALE GENOMIC DNA]</scope>
    <source>
        <strain evidence="3 4">CCMP2467</strain>
    </source>
</reference>
<dbReference type="PANTHER" id="PTHR11439:SF463">
    <property type="entry name" value="REVERSE TRANSCRIPTASE TY1_COPIA-TYPE DOMAIN-CONTAINING PROTEIN"/>
    <property type="match status" value="1"/>
</dbReference>
<feature type="region of interest" description="Disordered" evidence="1">
    <location>
        <begin position="260"/>
        <end position="283"/>
    </location>
</feature>
<keyword evidence="2" id="KW-0812">Transmembrane</keyword>
<accession>A0A1Q9C6I7</accession>
<dbReference type="EMBL" id="LSRX01001599">
    <property type="protein sequence ID" value="OLP78538.1"/>
    <property type="molecule type" value="Genomic_DNA"/>
</dbReference>
<dbReference type="OMA" id="FHHRAND"/>
<feature type="compositionally biased region" description="Basic and acidic residues" evidence="1">
    <location>
        <begin position="206"/>
        <end position="232"/>
    </location>
</feature>
<feature type="region of interest" description="Disordered" evidence="1">
    <location>
        <begin position="836"/>
        <end position="922"/>
    </location>
</feature>
<feature type="compositionally biased region" description="Basic and acidic residues" evidence="1">
    <location>
        <begin position="1184"/>
        <end position="1198"/>
    </location>
</feature>